<dbReference type="EMBL" id="JARIHO010000107">
    <property type="protein sequence ID" value="KAJ7303116.1"/>
    <property type="molecule type" value="Genomic_DNA"/>
</dbReference>
<name>A0AAD6Z217_9AGAR</name>
<comment type="caution">
    <text evidence="1">The sequence shown here is derived from an EMBL/GenBank/DDBJ whole genome shotgun (WGS) entry which is preliminary data.</text>
</comment>
<gene>
    <name evidence="1" type="ORF">DFH08DRAFT_904132</name>
</gene>
<dbReference type="SUPFAM" id="SSF53098">
    <property type="entry name" value="Ribonuclease H-like"/>
    <property type="match status" value="1"/>
</dbReference>
<accession>A0AAD6Z217</accession>
<organism evidence="1 2">
    <name type="scientific">Mycena albidolilacea</name>
    <dbReference type="NCBI Taxonomy" id="1033008"/>
    <lineage>
        <taxon>Eukaryota</taxon>
        <taxon>Fungi</taxon>
        <taxon>Dikarya</taxon>
        <taxon>Basidiomycota</taxon>
        <taxon>Agaricomycotina</taxon>
        <taxon>Agaricomycetes</taxon>
        <taxon>Agaricomycetidae</taxon>
        <taxon>Agaricales</taxon>
        <taxon>Marasmiineae</taxon>
        <taxon>Mycenaceae</taxon>
        <taxon>Mycena</taxon>
    </lineage>
</organism>
<dbReference type="Proteomes" id="UP001218218">
    <property type="component" value="Unassembled WGS sequence"/>
</dbReference>
<evidence type="ECO:0000313" key="2">
    <source>
        <dbReference type="Proteomes" id="UP001218218"/>
    </source>
</evidence>
<keyword evidence="2" id="KW-1185">Reference proteome</keyword>
<dbReference type="AlphaFoldDB" id="A0AAD6Z217"/>
<reference evidence="1" key="1">
    <citation type="submission" date="2023-03" db="EMBL/GenBank/DDBJ databases">
        <title>Massive genome expansion in bonnet fungi (Mycena s.s.) driven by repeated elements and novel gene families across ecological guilds.</title>
        <authorList>
            <consortium name="Lawrence Berkeley National Laboratory"/>
            <person name="Harder C.B."/>
            <person name="Miyauchi S."/>
            <person name="Viragh M."/>
            <person name="Kuo A."/>
            <person name="Thoen E."/>
            <person name="Andreopoulos B."/>
            <person name="Lu D."/>
            <person name="Skrede I."/>
            <person name="Drula E."/>
            <person name="Henrissat B."/>
            <person name="Morin E."/>
            <person name="Kohler A."/>
            <person name="Barry K."/>
            <person name="LaButti K."/>
            <person name="Morin E."/>
            <person name="Salamov A."/>
            <person name="Lipzen A."/>
            <person name="Mereny Z."/>
            <person name="Hegedus B."/>
            <person name="Baldrian P."/>
            <person name="Stursova M."/>
            <person name="Weitz H."/>
            <person name="Taylor A."/>
            <person name="Grigoriev I.V."/>
            <person name="Nagy L.G."/>
            <person name="Martin F."/>
            <person name="Kauserud H."/>
        </authorList>
    </citation>
    <scope>NUCLEOTIDE SEQUENCE</scope>
    <source>
        <strain evidence="1">CBHHK002</strain>
    </source>
</reference>
<dbReference type="InterPro" id="IPR012337">
    <property type="entry name" value="RNaseH-like_sf"/>
</dbReference>
<sequence length="134" mass="15336">MKVRWSSTYAMLDRAHNLKESVNDFAFEIAMDEVGEKRQKLAKLQLSEAEWTRVDLFLNLLAVAEQAQHRFSSDLKSTLHLALPALESLHAGWTQLAADPRYIHFVPAIEEALEKMDEYYQKTANSDAYTFAMG</sequence>
<protein>
    <submittedName>
        <fullName evidence="1">Uncharacterized protein</fullName>
    </submittedName>
</protein>
<evidence type="ECO:0000313" key="1">
    <source>
        <dbReference type="EMBL" id="KAJ7303116.1"/>
    </source>
</evidence>
<proteinExistence type="predicted"/>